<organism evidence="1">
    <name type="scientific">Anguilla anguilla</name>
    <name type="common">European freshwater eel</name>
    <name type="synonym">Muraena anguilla</name>
    <dbReference type="NCBI Taxonomy" id="7936"/>
    <lineage>
        <taxon>Eukaryota</taxon>
        <taxon>Metazoa</taxon>
        <taxon>Chordata</taxon>
        <taxon>Craniata</taxon>
        <taxon>Vertebrata</taxon>
        <taxon>Euteleostomi</taxon>
        <taxon>Actinopterygii</taxon>
        <taxon>Neopterygii</taxon>
        <taxon>Teleostei</taxon>
        <taxon>Anguilliformes</taxon>
        <taxon>Anguillidae</taxon>
        <taxon>Anguilla</taxon>
    </lineage>
</organism>
<accession>A0A0E9QJG5</accession>
<dbReference type="AlphaFoldDB" id="A0A0E9QJG5"/>
<evidence type="ECO:0000313" key="1">
    <source>
        <dbReference type="EMBL" id="JAH16485.1"/>
    </source>
</evidence>
<name>A0A0E9QJG5_ANGAN</name>
<sequence>MVNTDSQYFWDSCGQYQQAVTTNHQKCCFTVL</sequence>
<protein>
    <submittedName>
        <fullName evidence="1">Uncharacterized protein</fullName>
    </submittedName>
</protein>
<proteinExistence type="predicted"/>
<dbReference type="EMBL" id="GBXM01092092">
    <property type="protein sequence ID" value="JAH16485.1"/>
    <property type="molecule type" value="Transcribed_RNA"/>
</dbReference>
<reference evidence="1" key="2">
    <citation type="journal article" date="2015" name="Fish Shellfish Immunol.">
        <title>Early steps in the European eel (Anguilla anguilla)-Vibrio vulnificus interaction in the gills: Role of the RtxA13 toxin.</title>
        <authorList>
            <person name="Callol A."/>
            <person name="Pajuelo D."/>
            <person name="Ebbesson L."/>
            <person name="Teles M."/>
            <person name="MacKenzie S."/>
            <person name="Amaro C."/>
        </authorList>
    </citation>
    <scope>NUCLEOTIDE SEQUENCE</scope>
</reference>
<reference evidence="1" key="1">
    <citation type="submission" date="2014-11" db="EMBL/GenBank/DDBJ databases">
        <authorList>
            <person name="Amaro Gonzalez C."/>
        </authorList>
    </citation>
    <scope>NUCLEOTIDE SEQUENCE</scope>
</reference>